<dbReference type="PANTHER" id="PTHR43031">
    <property type="entry name" value="FAD-DEPENDENT OXIDOREDUCTASE"/>
    <property type="match status" value="1"/>
</dbReference>
<dbReference type="SMART" id="SM00450">
    <property type="entry name" value="RHOD"/>
    <property type="match status" value="1"/>
</dbReference>
<protein>
    <submittedName>
        <fullName evidence="2">Sulfurtransferase</fullName>
    </submittedName>
</protein>
<feature type="domain" description="Rhodanese" evidence="1">
    <location>
        <begin position="8"/>
        <end position="92"/>
    </location>
</feature>
<dbReference type="InterPro" id="IPR050229">
    <property type="entry name" value="GlpE_sulfurtransferase"/>
</dbReference>
<gene>
    <name evidence="2" type="ORF">APR42_01235</name>
</gene>
<sequence>MNREEIIRNNEGTIVDVRTHSEFMGGSVSGAVNIPLNEVPHRIDELKEMKAPLILCCASGNRSGQAENFLSRQGINCINGGSWLEVNYLTSETA</sequence>
<dbReference type="EMBL" id="LKTP01000001">
    <property type="protein sequence ID" value="KRG30518.1"/>
    <property type="molecule type" value="Genomic_DNA"/>
</dbReference>
<dbReference type="SUPFAM" id="SSF52821">
    <property type="entry name" value="Rhodanese/Cell cycle control phosphatase"/>
    <property type="match status" value="1"/>
</dbReference>
<accession>A0A0Q9ZBU9</accession>
<dbReference type="InterPro" id="IPR001763">
    <property type="entry name" value="Rhodanese-like_dom"/>
</dbReference>
<evidence type="ECO:0000259" key="1">
    <source>
        <dbReference type="PROSITE" id="PS50206"/>
    </source>
</evidence>
<keyword evidence="3" id="KW-1185">Reference proteome</keyword>
<evidence type="ECO:0000313" key="2">
    <source>
        <dbReference type="EMBL" id="KRG30518.1"/>
    </source>
</evidence>
<reference evidence="2" key="1">
    <citation type="submission" date="2015-10" db="EMBL/GenBank/DDBJ databases">
        <title>Draft genome sequence of Salegentibacter mishustinae KCTC 12263.</title>
        <authorList>
            <person name="Lin W."/>
            <person name="Zheng Q."/>
        </authorList>
    </citation>
    <scope>NUCLEOTIDE SEQUENCE [LARGE SCALE GENOMIC DNA]</scope>
    <source>
        <strain evidence="2">KCTC 12263</strain>
    </source>
</reference>
<dbReference type="Proteomes" id="UP000051643">
    <property type="component" value="Unassembled WGS sequence"/>
</dbReference>
<name>A0A0Q9ZBU9_9FLAO</name>
<dbReference type="AlphaFoldDB" id="A0A0Q9ZBU9"/>
<organism evidence="2 3">
    <name type="scientific">Salegentibacter mishustinae</name>
    <dbReference type="NCBI Taxonomy" id="270918"/>
    <lineage>
        <taxon>Bacteria</taxon>
        <taxon>Pseudomonadati</taxon>
        <taxon>Bacteroidota</taxon>
        <taxon>Flavobacteriia</taxon>
        <taxon>Flavobacteriales</taxon>
        <taxon>Flavobacteriaceae</taxon>
        <taxon>Salegentibacter</taxon>
    </lineage>
</organism>
<dbReference type="STRING" id="270918.APR42_01235"/>
<dbReference type="PROSITE" id="PS50206">
    <property type="entry name" value="RHODANESE_3"/>
    <property type="match status" value="1"/>
</dbReference>
<dbReference type="OrthoDB" id="9800872at2"/>
<dbReference type="CDD" id="cd00158">
    <property type="entry name" value="RHOD"/>
    <property type="match status" value="1"/>
</dbReference>
<comment type="caution">
    <text evidence="2">The sequence shown here is derived from an EMBL/GenBank/DDBJ whole genome shotgun (WGS) entry which is preliminary data.</text>
</comment>
<keyword evidence="2" id="KW-0808">Transferase</keyword>
<dbReference type="GO" id="GO:0016740">
    <property type="term" value="F:transferase activity"/>
    <property type="evidence" value="ECO:0007669"/>
    <property type="project" value="UniProtKB-KW"/>
</dbReference>
<proteinExistence type="predicted"/>
<dbReference type="Pfam" id="PF00581">
    <property type="entry name" value="Rhodanese"/>
    <property type="match status" value="1"/>
</dbReference>
<dbReference type="PANTHER" id="PTHR43031:SF18">
    <property type="entry name" value="RHODANESE-RELATED SULFURTRANSFERASES"/>
    <property type="match status" value="1"/>
</dbReference>
<dbReference type="InterPro" id="IPR036873">
    <property type="entry name" value="Rhodanese-like_dom_sf"/>
</dbReference>
<evidence type="ECO:0000313" key="3">
    <source>
        <dbReference type="Proteomes" id="UP000051643"/>
    </source>
</evidence>
<dbReference type="RefSeq" id="WP_057480343.1">
    <property type="nucleotide sequence ID" value="NZ_BMWR01000002.1"/>
</dbReference>
<dbReference type="Gene3D" id="3.40.250.10">
    <property type="entry name" value="Rhodanese-like domain"/>
    <property type="match status" value="1"/>
</dbReference>